<reference evidence="1 2" key="1">
    <citation type="journal article" date="2014" name="Genome Announc.">
        <title>Genome Sequence of Afipia felis Strain 76713, Isolated in Hospital Water Using an Amoeba Co-Culture Procedure.</title>
        <authorList>
            <person name="Benamar S."/>
            <person name="La Scola B."/>
            <person name="Croce O."/>
        </authorList>
    </citation>
    <scope>NUCLEOTIDE SEQUENCE [LARGE SCALE GENOMIC DNA]</scope>
    <source>
        <strain evidence="1 2">76713</strain>
    </source>
</reference>
<gene>
    <name evidence="1" type="ORF">BN961_01854</name>
</gene>
<comment type="caution">
    <text evidence="1">The sequence shown here is derived from an EMBL/GenBank/DDBJ whole genome shotgun (WGS) entry which is preliminary data.</text>
</comment>
<proteinExistence type="predicted"/>
<organism evidence="1 2">
    <name type="scientific">Afipia felis</name>
    <name type="common">Cat scratch disease bacillus</name>
    <dbReference type="NCBI Taxonomy" id="1035"/>
    <lineage>
        <taxon>Bacteria</taxon>
        <taxon>Pseudomonadati</taxon>
        <taxon>Pseudomonadota</taxon>
        <taxon>Alphaproteobacteria</taxon>
        <taxon>Hyphomicrobiales</taxon>
        <taxon>Nitrobacteraceae</taxon>
        <taxon>Afipia</taxon>
    </lineage>
</organism>
<evidence type="ECO:0000313" key="1">
    <source>
        <dbReference type="EMBL" id="CEG08439.1"/>
    </source>
</evidence>
<dbReference type="STRING" id="1035.BN961_01854"/>
<accession>A0A090MS71</accession>
<protein>
    <submittedName>
        <fullName evidence="1">Uncharacterized protein</fullName>
    </submittedName>
</protein>
<dbReference type="AlphaFoldDB" id="A0A090MS71"/>
<name>A0A090MS71_AFIFE</name>
<sequence length="290" mass="31605">MALHAIEVAQQVGGERRTVGIAEKPRKALDALPVGGQCVGLLVGDHLDAMLDAAQEFIGARQFLAHALRDPVVGGENVECHQRRPHPQFGMAPPRDQLLGLREELDLANAAATDLDVMALDRNLALATGALHLPLHVVDIGQCGEVEMLAPDERRNFREQRIAGRKIARAWPRLDHRRAFPGATLALVVVKCGLHRHRGGSRGGIGTQPQIDAEDVTVAGALLQQARDALRQTREERRSFDAFRQLALVGVVEHDQVHVAGEVQFARAHLAHREDDQAAALLRVLGIFGE</sequence>
<evidence type="ECO:0000313" key="2">
    <source>
        <dbReference type="Proteomes" id="UP000035762"/>
    </source>
</evidence>
<dbReference type="EMBL" id="CCAZ020000001">
    <property type="protein sequence ID" value="CEG08439.1"/>
    <property type="molecule type" value="Genomic_DNA"/>
</dbReference>
<dbReference type="Proteomes" id="UP000035762">
    <property type="component" value="Unassembled WGS sequence"/>
</dbReference>
<keyword evidence="2" id="KW-1185">Reference proteome</keyword>